<gene>
    <name evidence="2" type="ORF">HGP31_20840</name>
</gene>
<dbReference type="Pfam" id="PF13577">
    <property type="entry name" value="SnoaL_4"/>
    <property type="match status" value="1"/>
</dbReference>
<dbReference type="RefSeq" id="WP_168758570.1">
    <property type="nucleotide sequence ID" value="NZ_CP051487.1"/>
</dbReference>
<evidence type="ECO:0000313" key="3">
    <source>
        <dbReference type="Proteomes" id="UP000501367"/>
    </source>
</evidence>
<name>A0AAE7DF85_9PSED</name>
<evidence type="ECO:0000259" key="1">
    <source>
        <dbReference type="Pfam" id="PF13577"/>
    </source>
</evidence>
<organism evidence="2 3">
    <name type="scientific">Pseudomonas umsongensis</name>
    <dbReference type="NCBI Taxonomy" id="198618"/>
    <lineage>
        <taxon>Bacteria</taxon>
        <taxon>Pseudomonadati</taxon>
        <taxon>Pseudomonadota</taxon>
        <taxon>Gammaproteobacteria</taxon>
        <taxon>Pseudomonadales</taxon>
        <taxon>Pseudomonadaceae</taxon>
        <taxon>Pseudomonas</taxon>
    </lineage>
</organism>
<evidence type="ECO:0000313" key="2">
    <source>
        <dbReference type="EMBL" id="QJC80652.1"/>
    </source>
</evidence>
<dbReference type="Gene3D" id="3.10.450.50">
    <property type="match status" value="1"/>
</dbReference>
<dbReference type="CDD" id="cd00531">
    <property type="entry name" value="NTF2_like"/>
    <property type="match status" value="1"/>
</dbReference>
<feature type="domain" description="SnoaL-like" evidence="1">
    <location>
        <begin position="6"/>
        <end position="129"/>
    </location>
</feature>
<dbReference type="KEGG" id="pum:HGP31_20840"/>
<dbReference type="EMBL" id="CP051487">
    <property type="protein sequence ID" value="QJC80652.1"/>
    <property type="molecule type" value="Genomic_DNA"/>
</dbReference>
<dbReference type="AlphaFoldDB" id="A0AAE7DF85"/>
<dbReference type="InterPro" id="IPR032710">
    <property type="entry name" value="NTF2-like_dom_sf"/>
</dbReference>
<proteinExistence type="predicted"/>
<sequence>MDIDNLLLERELNVVLSRYARACDQRDWSAMDDVFLEDATADYGGLHPLRGREPIVAMIRAHLDGCGPSQHLLGNLLVDASDSAVKSRVYVRAAHRGAGSLQDLTYESLAEYQDRWASTPNGWRIAHRRMVISHEQGCREILRPDPTL</sequence>
<reference evidence="2 3" key="1">
    <citation type="submission" date="2020-04" db="EMBL/GenBank/DDBJ databases">
        <authorList>
            <person name="Yao Y."/>
            <person name="He Z."/>
        </authorList>
    </citation>
    <scope>NUCLEOTIDE SEQUENCE [LARGE SCALE GENOMIC DNA]</scope>
    <source>
        <strain evidence="2 3">CY-1</strain>
    </source>
</reference>
<protein>
    <submittedName>
        <fullName evidence="2">Nuclear transport factor 2 family protein</fullName>
    </submittedName>
</protein>
<accession>A0AAE7DF85</accession>
<dbReference type="SUPFAM" id="SSF54427">
    <property type="entry name" value="NTF2-like"/>
    <property type="match status" value="1"/>
</dbReference>
<dbReference type="Proteomes" id="UP000501367">
    <property type="component" value="Chromosome"/>
</dbReference>
<dbReference type="InterPro" id="IPR037401">
    <property type="entry name" value="SnoaL-like"/>
</dbReference>
<dbReference type="GeneID" id="72196060"/>